<evidence type="ECO:0000313" key="2">
    <source>
        <dbReference type="EMBL" id="PHQ31941.1"/>
    </source>
</evidence>
<gene>
    <name evidence="2" type="ORF">CEE69_28520</name>
</gene>
<dbReference type="SMART" id="SM01034">
    <property type="entry name" value="BLUF"/>
    <property type="match status" value="1"/>
</dbReference>
<dbReference type="EMBL" id="NIZW01000036">
    <property type="protein sequence ID" value="PHQ31941.1"/>
    <property type="molecule type" value="Genomic_DNA"/>
</dbReference>
<dbReference type="GO" id="GO:0071949">
    <property type="term" value="F:FAD binding"/>
    <property type="evidence" value="ECO:0007669"/>
    <property type="project" value="InterPro"/>
</dbReference>
<dbReference type="PROSITE" id="PS50925">
    <property type="entry name" value="BLUF"/>
    <property type="match status" value="1"/>
</dbReference>
<dbReference type="RefSeq" id="WP_099264003.1">
    <property type="nucleotide sequence ID" value="NZ_NIZW01000036.1"/>
</dbReference>
<dbReference type="Gene3D" id="3.30.70.100">
    <property type="match status" value="1"/>
</dbReference>
<protein>
    <submittedName>
        <fullName evidence="2">Protein containing BLUF domain protein</fullName>
    </submittedName>
</protein>
<dbReference type="GeneID" id="90611808"/>
<reference evidence="2 3" key="1">
    <citation type="submission" date="2017-06" db="EMBL/GenBank/DDBJ databases">
        <title>Description of Rhodopirellula bahusiensis sp. nov.</title>
        <authorList>
            <person name="Kizina J."/>
            <person name="Harder J."/>
        </authorList>
    </citation>
    <scope>NUCLEOTIDE SEQUENCE [LARGE SCALE GENOMIC DNA]</scope>
    <source>
        <strain evidence="2 3">SWK21</strain>
    </source>
</reference>
<dbReference type="OrthoDB" id="557705at2"/>
<evidence type="ECO:0000259" key="1">
    <source>
        <dbReference type="PROSITE" id="PS50925"/>
    </source>
</evidence>
<dbReference type="Pfam" id="PF04940">
    <property type="entry name" value="BLUF"/>
    <property type="match status" value="1"/>
</dbReference>
<keyword evidence="3" id="KW-1185">Reference proteome</keyword>
<dbReference type="SUPFAM" id="SSF54975">
    <property type="entry name" value="Acylphosphatase/BLUF domain-like"/>
    <property type="match status" value="1"/>
</dbReference>
<comment type="caution">
    <text evidence="2">The sequence shown here is derived from an EMBL/GenBank/DDBJ whole genome shotgun (WGS) entry which is preliminary data.</text>
</comment>
<evidence type="ECO:0000313" key="3">
    <source>
        <dbReference type="Proteomes" id="UP000225740"/>
    </source>
</evidence>
<feature type="domain" description="BLUF" evidence="1">
    <location>
        <begin position="2"/>
        <end position="95"/>
    </location>
</feature>
<organism evidence="2 3">
    <name type="scientific">Rhodopirellula bahusiensis</name>
    <dbReference type="NCBI Taxonomy" id="2014065"/>
    <lineage>
        <taxon>Bacteria</taxon>
        <taxon>Pseudomonadati</taxon>
        <taxon>Planctomycetota</taxon>
        <taxon>Planctomycetia</taxon>
        <taxon>Pirellulales</taxon>
        <taxon>Pirellulaceae</taxon>
        <taxon>Rhodopirellula</taxon>
    </lineage>
</organism>
<dbReference type="GO" id="GO:0009882">
    <property type="term" value="F:blue light photoreceptor activity"/>
    <property type="evidence" value="ECO:0007669"/>
    <property type="project" value="InterPro"/>
</dbReference>
<proteinExistence type="predicted"/>
<dbReference type="Proteomes" id="UP000225740">
    <property type="component" value="Unassembled WGS sequence"/>
</dbReference>
<accession>A0A2G1VYY4</accession>
<dbReference type="InterPro" id="IPR007024">
    <property type="entry name" value="BLUF_domain"/>
</dbReference>
<dbReference type="InterPro" id="IPR036046">
    <property type="entry name" value="Acylphosphatase-like_dom_sf"/>
</dbReference>
<sequence length="141" mass="16332">MLTELVYCSVATRIMTMEDLDGLLKLSREKNARLNVTGILLHSARTREFMQLLEGEKKDVEDLMRVIEMDERHTCVDVMYQDEIKTRSFEDWSMAFRPLDEMDSKLLEGYTTFNAESLPPALLNGRTSRARSMMTTLSKDL</sequence>
<dbReference type="AlphaFoldDB" id="A0A2G1VYY4"/>
<name>A0A2G1VYY4_9BACT</name>